<protein>
    <submittedName>
        <fullName evidence="2">PH domain-containing protein</fullName>
    </submittedName>
</protein>
<evidence type="ECO:0000313" key="2">
    <source>
        <dbReference type="EMBL" id="KAB2344523.1"/>
    </source>
</evidence>
<gene>
    <name evidence="2" type="ORF">F8566_31045</name>
</gene>
<evidence type="ECO:0000259" key="1">
    <source>
        <dbReference type="Pfam" id="PF10756"/>
    </source>
</evidence>
<dbReference type="InterPro" id="IPR019692">
    <property type="entry name" value="CFP-6_PH"/>
</dbReference>
<evidence type="ECO:0000313" key="3">
    <source>
        <dbReference type="Proteomes" id="UP000468735"/>
    </source>
</evidence>
<dbReference type="AlphaFoldDB" id="A0A6H9YRY3"/>
<keyword evidence="3" id="KW-1185">Reference proteome</keyword>
<dbReference type="Proteomes" id="UP000468735">
    <property type="component" value="Unassembled WGS sequence"/>
</dbReference>
<feature type="domain" description="Low molecular weight protein antigen 6 PH" evidence="1">
    <location>
        <begin position="57"/>
        <end position="131"/>
    </location>
</feature>
<sequence>MRSWRVPPPQIAVKCAATVALAALAALSMDDPQLVFLAGIAALGAGGLALRDLLAPVRLTAGADGLTVVNGYAGKRHIPWPDVTAIRVDERQRLLMRTRLLEIETTDDLHLLSTFDLGEDVRDVEAELLRLNTSG</sequence>
<dbReference type="OrthoDB" id="3213712at2"/>
<dbReference type="RefSeq" id="WP_151565551.1">
    <property type="nucleotide sequence ID" value="NZ_WBMT01000016.1"/>
</dbReference>
<name>A0A6H9YRY3_9ACTN</name>
<accession>A0A6H9YRY3</accession>
<organism evidence="2 3">
    <name type="scientific">Actinomadura rudentiformis</name>
    <dbReference type="NCBI Taxonomy" id="359158"/>
    <lineage>
        <taxon>Bacteria</taxon>
        <taxon>Bacillati</taxon>
        <taxon>Actinomycetota</taxon>
        <taxon>Actinomycetes</taxon>
        <taxon>Streptosporangiales</taxon>
        <taxon>Thermomonosporaceae</taxon>
        <taxon>Actinomadura</taxon>
    </lineage>
</organism>
<reference evidence="2 3" key="1">
    <citation type="submission" date="2019-09" db="EMBL/GenBank/DDBJ databases">
        <title>Actinomadura physcomitrii sp. nov., a novel actinomycete isolated from moss [Physcomitrium sphaericum (Ludw) Fuernr].</title>
        <authorList>
            <person name="Zhuang X."/>
            <person name="Liu C."/>
        </authorList>
    </citation>
    <scope>NUCLEOTIDE SEQUENCE [LARGE SCALE GENOMIC DNA]</scope>
    <source>
        <strain evidence="2 3">HMC1</strain>
    </source>
</reference>
<comment type="caution">
    <text evidence="2">The sequence shown here is derived from an EMBL/GenBank/DDBJ whole genome shotgun (WGS) entry which is preliminary data.</text>
</comment>
<dbReference type="Pfam" id="PF10756">
    <property type="entry name" value="bPH_6"/>
    <property type="match status" value="1"/>
</dbReference>
<proteinExistence type="predicted"/>
<dbReference type="EMBL" id="WBMT01000016">
    <property type="protein sequence ID" value="KAB2344523.1"/>
    <property type="molecule type" value="Genomic_DNA"/>
</dbReference>